<keyword evidence="2" id="KW-1185">Reference proteome</keyword>
<proteinExistence type="predicted"/>
<protein>
    <submittedName>
        <fullName evidence="1">Uncharacterized protein</fullName>
    </submittedName>
</protein>
<dbReference type="Proteomes" id="UP001289374">
    <property type="component" value="Unassembled WGS sequence"/>
</dbReference>
<name>A0AAE1WVW0_9LAMI</name>
<reference evidence="1" key="2">
    <citation type="journal article" date="2024" name="Plant">
        <title>Genomic evolution and insights into agronomic trait innovations of Sesamum species.</title>
        <authorList>
            <person name="Miao H."/>
            <person name="Wang L."/>
            <person name="Qu L."/>
            <person name="Liu H."/>
            <person name="Sun Y."/>
            <person name="Le M."/>
            <person name="Wang Q."/>
            <person name="Wei S."/>
            <person name="Zheng Y."/>
            <person name="Lin W."/>
            <person name="Duan Y."/>
            <person name="Cao H."/>
            <person name="Xiong S."/>
            <person name="Wang X."/>
            <person name="Wei L."/>
            <person name="Li C."/>
            <person name="Ma Q."/>
            <person name="Ju M."/>
            <person name="Zhao R."/>
            <person name="Li G."/>
            <person name="Mu C."/>
            <person name="Tian Q."/>
            <person name="Mei H."/>
            <person name="Zhang T."/>
            <person name="Gao T."/>
            <person name="Zhang H."/>
        </authorList>
    </citation>
    <scope>NUCLEOTIDE SEQUENCE</scope>
    <source>
        <strain evidence="1">K16</strain>
    </source>
</reference>
<evidence type="ECO:0000313" key="2">
    <source>
        <dbReference type="Proteomes" id="UP001289374"/>
    </source>
</evidence>
<dbReference type="AlphaFoldDB" id="A0AAE1WVW0"/>
<dbReference type="Gene3D" id="3.30.70.270">
    <property type="match status" value="1"/>
</dbReference>
<dbReference type="InterPro" id="IPR043128">
    <property type="entry name" value="Rev_trsase/Diguanyl_cyclase"/>
</dbReference>
<reference evidence="1" key="1">
    <citation type="submission" date="2020-06" db="EMBL/GenBank/DDBJ databases">
        <authorList>
            <person name="Li T."/>
            <person name="Hu X."/>
            <person name="Zhang T."/>
            <person name="Song X."/>
            <person name="Zhang H."/>
            <person name="Dai N."/>
            <person name="Sheng W."/>
            <person name="Hou X."/>
            <person name="Wei L."/>
        </authorList>
    </citation>
    <scope>NUCLEOTIDE SEQUENCE</scope>
    <source>
        <strain evidence="1">K16</strain>
        <tissue evidence="1">Leaf</tissue>
    </source>
</reference>
<comment type="caution">
    <text evidence="1">The sequence shown here is derived from an EMBL/GenBank/DDBJ whole genome shotgun (WGS) entry which is preliminary data.</text>
</comment>
<organism evidence="1 2">
    <name type="scientific">Sesamum angolense</name>
    <dbReference type="NCBI Taxonomy" id="2727404"/>
    <lineage>
        <taxon>Eukaryota</taxon>
        <taxon>Viridiplantae</taxon>
        <taxon>Streptophyta</taxon>
        <taxon>Embryophyta</taxon>
        <taxon>Tracheophyta</taxon>
        <taxon>Spermatophyta</taxon>
        <taxon>Magnoliopsida</taxon>
        <taxon>eudicotyledons</taxon>
        <taxon>Gunneridae</taxon>
        <taxon>Pentapetalae</taxon>
        <taxon>asterids</taxon>
        <taxon>lamiids</taxon>
        <taxon>Lamiales</taxon>
        <taxon>Pedaliaceae</taxon>
        <taxon>Sesamum</taxon>
    </lineage>
</organism>
<dbReference type="EMBL" id="JACGWL010000006">
    <property type="protein sequence ID" value="KAK4400689.1"/>
    <property type="molecule type" value="Genomic_DNA"/>
</dbReference>
<evidence type="ECO:0000313" key="1">
    <source>
        <dbReference type="EMBL" id="KAK4400689.1"/>
    </source>
</evidence>
<accession>A0AAE1WVW0</accession>
<dbReference type="InterPro" id="IPR043502">
    <property type="entry name" value="DNA/RNA_pol_sf"/>
</dbReference>
<sequence>MTGSDPKVVVHHLSVKKGACPVKQGQRRFRLELISLIEGAVNKLSEVGFIQDAKDLNNACPKDDFPSPIAELMIDATTGHEALSSMDGSSGYN</sequence>
<dbReference type="SUPFAM" id="SSF56672">
    <property type="entry name" value="DNA/RNA polymerases"/>
    <property type="match status" value="1"/>
</dbReference>
<gene>
    <name evidence="1" type="ORF">Sango_1175000</name>
</gene>